<gene>
    <name evidence="3" type="ORF">ANHYDRO_00622</name>
</gene>
<proteinExistence type="predicted"/>
<dbReference type="PANTHER" id="PTHR33969:SF2">
    <property type="entry name" value="SEGREGATION AND CONDENSATION PROTEIN A"/>
    <property type="match status" value="1"/>
</dbReference>
<dbReference type="Pfam" id="PF02616">
    <property type="entry name" value="SMC_ScpA"/>
    <property type="match status" value="1"/>
</dbReference>
<accession>B6W7S3</accession>
<dbReference type="EMBL" id="ABXA01000019">
    <property type="protein sequence ID" value="EEB36322.1"/>
    <property type="molecule type" value="Genomic_DNA"/>
</dbReference>
<dbReference type="PANTHER" id="PTHR33969">
    <property type="entry name" value="SEGREGATION AND CONDENSATION PROTEIN A"/>
    <property type="match status" value="1"/>
</dbReference>
<dbReference type="STRING" id="561177.ANHYDRO_00622"/>
<dbReference type="GO" id="GO:0007059">
    <property type="term" value="P:chromosome segregation"/>
    <property type="evidence" value="ECO:0007669"/>
    <property type="project" value="UniProtKB-KW"/>
</dbReference>
<dbReference type="Gene3D" id="6.10.250.2410">
    <property type="match status" value="1"/>
</dbReference>
<evidence type="ECO:0000256" key="2">
    <source>
        <dbReference type="ARBA" id="ARBA00044777"/>
    </source>
</evidence>
<protein>
    <recommendedName>
        <fullName evidence="2">Segregation and condensation protein A</fullName>
    </recommendedName>
</protein>
<dbReference type="Proteomes" id="UP000005451">
    <property type="component" value="Unassembled WGS sequence"/>
</dbReference>
<reference evidence="3 4" key="1">
    <citation type="submission" date="2008-09" db="EMBL/GenBank/DDBJ databases">
        <authorList>
            <person name="Fulton L."/>
            <person name="Clifton S."/>
            <person name="Fulton B."/>
            <person name="Xu J."/>
            <person name="Minx P."/>
            <person name="Pepin K.H."/>
            <person name="Johnson M."/>
            <person name="Thiruvilangam P."/>
            <person name="Bhonagiri V."/>
            <person name="Nash W.E."/>
            <person name="Mardis E.R."/>
            <person name="Wilson R.K."/>
        </authorList>
    </citation>
    <scope>NUCLEOTIDE SEQUENCE [LARGE SCALE GENOMIC DNA]</scope>
    <source>
        <strain evidence="3 4">DSM 7454</strain>
    </source>
</reference>
<comment type="caution">
    <text evidence="3">The sequence shown here is derived from an EMBL/GenBank/DDBJ whole genome shotgun (WGS) entry which is preliminary data.</text>
</comment>
<dbReference type="eggNOG" id="COG1354">
    <property type="taxonomic scope" value="Bacteria"/>
</dbReference>
<organism evidence="3 4">
    <name type="scientific">Anaerococcus hydrogenalis DSM 7454</name>
    <dbReference type="NCBI Taxonomy" id="561177"/>
    <lineage>
        <taxon>Bacteria</taxon>
        <taxon>Bacillati</taxon>
        <taxon>Bacillota</taxon>
        <taxon>Tissierellia</taxon>
        <taxon>Tissierellales</taxon>
        <taxon>Peptoniphilaceae</taxon>
        <taxon>Anaerococcus</taxon>
    </lineage>
</organism>
<sequence>MQKDLLMKNNSLNIDLEVYTGPFDVLLKLIEKQKVDIYDIKIEDITSPYMEAIKEMDIPLGQLSEFIYISSILLYIKSSKLMPKEKDDTIEEDFISYLIEYKKIKSVEDDLKFLEEESKKFYTKYQEDLSQYKNEDEIISKDVNILKNEFTKLIKAYKNEKIEKPDLIKTIKRLDVNDYIKKIRNTLKFSTSIRLNSIIDEIKSKASCIGTFLALLELVRLKEIYLEEENINEFLIIKREKDE</sequence>
<evidence type="ECO:0000313" key="4">
    <source>
        <dbReference type="Proteomes" id="UP000005451"/>
    </source>
</evidence>
<dbReference type="AlphaFoldDB" id="B6W7S3"/>
<dbReference type="InterPro" id="IPR003768">
    <property type="entry name" value="ScpA"/>
</dbReference>
<reference evidence="3 4" key="2">
    <citation type="submission" date="2008-10" db="EMBL/GenBank/DDBJ databases">
        <title>Draft genome sequence of Anaerococcus hydrogenalis (DSM 7454).</title>
        <authorList>
            <person name="Sudarsanam P."/>
            <person name="Ley R."/>
            <person name="Guruge J."/>
            <person name="Turnbaugh P.J."/>
            <person name="Mahowald M."/>
            <person name="Liep D."/>
            <person name="Gordon J."/>
        </authorList>
    </citation>
    <scope>NUCLEOTIDE SEQUENCE [LARGE SCALE GENOMIC DNA]</scope>
    <source>
        <strain evidence="3 4">DSM 7454</strain>
    </source>
</reference>
<name>B6W7S3_9FIRM</name>
<evidence type="ECO:0000256" key="1">
    <source>
        <dbReference type="ARBA" id="ARBA00022829"/>
    </source>
</evidence>
<evidence type="ECO:0000313" key="3">
    <source>
        <dbReference type="EMBL" id="EEB36322.1"/>
    </source>
</evidence>
<keyword evidence="1" id="KW-0159">Chromosome partition</keyword>